<sequence length="70" mass="8297">MFVLSSAMRHLLLFCSFGQVVRSFEGFHICQSFDGKFRFLNLGFVVMRGNAVRNRNWVHFYLQRKHVISI</sequence>
<keyword evidence="3" id="KW-1185">Reference proteome</keyword>
<name>A0A8T0IGH7_CERPU</name>
<evidence type="ECO:0000313" key="2">
    <source>
        <dbReference type="EMBL" id="KAG0582830.1"/>
    </source>
</evidence>
<dbReference type="Proteomes" id="UP000822688">
    <property type="component" value="Chromosome 3"/>
</dbReference>
<evidence type="ECO:0008006" key="4">
    <source>
        <dbReference type="Google" id="ProtNLM"/>
    </source>
</evidence>
<comment type="caution">
    <text evidence="2">The sequence shown here is derived from an EMBL/GenBank/DDBJ whole genome shotgun (WGS) entry which is preliminary data.</text>
</comment>
<accession>A0A8T0IGH7</accession>
<organism evidence="2 3">
    <name type="scientific">Ceratodon purpureus</name>
    <name type="common">Fire moss</name>
    <name type="synonym">Dicranum purpureum</name>
    <dbReference type="NCBI Taxonomy" id="3225"/>
    <lineage>
        <taxon>Eukaryota</taxon>
        <taxon>Viridiplantae</taxon>
        <taxon>Streptophyta</taxon>
        <taxon>Embryophyta</taxon>
        <taxon>Bryophyta</taxon>
        <taxon>Bryophytina</taxon>
        <taxon>Bryopsida</taxon>
        <taxon>Dicranidae</taxon>
        <taxon>Pseudoditrichales</taxon>
        <taxon>Ditrichaceae</taxon>
        <taxon>Ceratodon</taxon>
    </lineage>
</organism>
<gene>
    <name evidence="2" type="ORF">KC19_3G089500</name>
</gene>
<protein>
    <recommendedName>
        <fullName evidence="4">Secreted protein</fullName>
    </recommendedName>
</protein>
<evidence type="ECO:0000256" key="1">
    <source>
        <dbReference type="SAM" id="SignalP"/>
    </source>
</evidence>
<dbReference type="EMBL" id="CM026423">
    <property type="protein sequence ID" value="KAG0582830.1"/>
    <property type="molecule type" value="Genomic_DNA"/>
</dbReference>
<dbReference type="AlphaFoldDB" id="A0A8T0IGH7"/>
<feature type="signal peptide" evidence="1">
    <location>
        <begin position="1"/>
        <end position="23"/>
    </location>
</feature>
<feature type="chain" id="PRO_5035722930" description="Secreted protein" evidence="1">
    <location>
        <begin position="24"/>
        <end position="70"/>
    </location>
</feature>
<evidence type="ECO:0000313" key="3">
    <source>
        <dbReference type="Proteomes" id="UP000822688"/>
    </source>
</evidence>
<reference evidence="2" key="1">
    <citation type="submission" date="2020-06" db="EMBL/GenBank/DDBJ databases">
        <title>WGS assembly of Ceratodon purpureus strain R40.</title>
        <authorList>
            <person name="Carey S.B."/>
            <person name="Jenkins J."/>
            <person name="Shu S."/>
            <person name="Lovell J.T."/>
            <person name="Sreedasyam A."/>
            <person name="Maumus F."/>
            <person name="Tiley G.P."/>
            <person name="Fernandez-Pozo N."/>
            <person name="Barry K."/>
            <person name="Chen C."/>
            <person name="Wang M."/>
            <person name="Lipzen A."/>
            <person name="Daum C."/>
            <person name="Saski C.A."/>
            <person name="Payton A.C."/>
            <person name="Mcbreen J.C."/>
            <person name="Conrad R.E."/>
            <person name="Kollar L.M."/>
            <person name="Olsson S."/>
            <person name="Huttunen S."/>
            <person name="Landis J.B."/>
            <person name="Wickett N.J."/>
            <person name="Johnson M.G."/>
            <person name="Rensing S.A."/>
            <person name="Grimwood J."/>
            <person name="Schmutz J."/>
            <person name="Mcdaniel S.F."/>
        </authorList>
    </citation>
    <scope>NUCLEOTIDE SEQUENCE</scope>
    <source>
        <strain evidence="2">R40</strain>
    </source>
</reference>
<keyword evidence="1" id="KW-0732">Signal</keyword>
<proteinExistence type="predicted"/>